<evidence type="ECO:0000256" key="5">
    <source>
        <dbReference type="ARBA" id="ARBA00022741"/>
    </source>
</evidence>
<dbReference type="GO" id="GO:0004814">
    <property type="term" value="F:arginine-tRNA ligase activity"/>
    <property type="evidence" value="ECO:0007669"/>
    <property type="project" value="InterPro"/>
</dbReference>
<keyword evidence="5 10" id="KW-0547">Nucleotide-binding</keyword>
<dbReference type="InterPro" id="IPR008909">
    <property type="entry name" value="DALR_anticod-bd"/>
</dbReference>
<evidence type="ECO:0000256" key="9">
    <source>
        <dbReference type="ARBA" id="ARBA00047937"/>
    </source>
</evidence>
<evidence type="ECO:0000313" key="13">
    <source>
        <dbReference type="Proteomes" id="UP000190027"/>
    </source>
</evidence>
<gene>
    <name evidence="10" type="primary">glyS</name>
    <name evidence="12" type="ORF">SAMN02745704_01405</name>
</gene>
<dbReference type="SUPFAM" id="SSF109604">
    <property type="entry name" value="HD-domain/PDEase-like"/>
    <property type="match status" value="1"/>
</dbReference>
<dbReference type="RefSeq" id="WP_078716974.1">
    <property type="nucleotide sequence ID" value="NZ_FUYC01000004.1"/>
</dbReference>
<keyword evidence="13" id="KW-1185">Reference proteome</keyword>
<comment type="subcellular location">
    <subcellularLocation>
        <location evidence="1 10">Cytoplasm</location>
    </subcellularLocation>
</comment>
<dbReference type="GO" id="GO:0005829">
    <property type="term" value="C:cytosol"/>
    <property type="evidence" value="ECO:0007669"/>
    <property type="project" value="TreeGrafter"/>
</dbReference>
<dbReference type="AlphaFoldDB" id="A0A1T4WUQ2"/>
<dbReference type="GO" id="GO:0006426">
    <property type="term" value="P:glycyl-tRNA aminoacylation"/>
    <property type="evidence" value="ECO:0007669"/>
    <property type="project" value="UniProtKB-UniRule"/>
</dbReference>
<comment type="similarity">
    <text evidence="2 10">Belongs to the class-II aminoacyl-tRNA synthetase family.</text>
</comment>
<dbReference type="GO" id="GO:0004820">
    <property type="term" value="F:glycine-tRNA ligase activity"/>
    <property type="evidence" value="ECO:0007669"/>
    <property type="project" value="UniProtKB-UniRule"/>
</dbReference>
<evidence type="ECO:0000256" key="1">
    <source>
        <dbReference type="ARBA" id="ARBA00004496"/>
    </source>
</evidence>
<proteinExistence type="inferred from homology"/>
<evidence type="ECO:0000256" key="2">
    <source>
        <dbReference type="ARBA" id="ARBA00008226"/>
    </source>
</evidence>
<evidence type="ECO:0000256" key="10">
    <source>
        <dbReference type="HAMAP-Rule" id="MF_00255"/>
    </source>
</evidence>
<name>A0A1T4WUQ2_9BACT</name>
<keyword evidence="6 10" id="KW-0067">ATP-binding</keyword>
<protein>
    <recommendedName>
        <fullName evidence="10">Glycine--tRNA ligase beta subunit</fullName>
        <ecNumber evidence="10">6.1.1.14</ecNumber>
    </recommendedName>
    <alternativeName>
        <fullName evidence="10">Glycyl-tRNA synthetase beta subunit</fullName>
        <shortName evidence="10">GlyRS</shortName>
    </alternativeName>
</protein>
<dbReference type="PROSITE" id="PS50861">
    <property type="entry name" value="AA_TRNA_LIGASE_II_GLYAB"/>
    <property type="match status" value="1"/>
</dbReference>
<dbReference type="InterPro" id="IPR006194">
    <property type="entry name" value="Gly-tRNA-synth_heterodimer"/>
</dbReference>
<dbReference type="STRING" id="1121449.SAMN02745704_01405"/>
<keyword evidence="3 10" id="KW-0963">Cytoplasm</keyword>
<dbReference type="HAMAP" id="MF_00255">
    <property type="entry name" value="Gly_tRNA_synth_beta"/>
    <property type="match status" value="1"/>
</dbReference>
<dbReference type="Pfam" id="PF02092">
    <property type="entry name" value="tRNA_synt_2f"/>
    <property type="match status" value="1"/>
</dbReference>
<dbReference type="EMBL" id="FUYC01000004">
    <property type="protein sequence ID" value="SKA80827.1"/>
    <property type="molecule type" value="Genomic_DNA"/>
</dbReference>
<dbReference type="PANTHER" id="PTHR30075:SF2">
    <property type="entry name" value="GLYCINE--TRNA LIGASE, CHLOROPLASTIC_MITOCHONDRIAL 2"/>
    <property type="match status" value="1"/>
</dbReference>
<evidence type="ECO:0000313" key="12">
    <source>
        <dbReference type="EMBL" id="SKA80827.1"/>
    </source>
</evidence>
<organism evidence="12 13">
    <name type="scientific">Paucidesulfovibrio gracilis DSM 16080</name>
    <dbReference type="NCBI Taxonomy" id="1121449"/>
    <lineage>
        <taxon>Bacteria</taxon>
        <taxon>Pseudomonadati</taxon>
        <taxon>Thermodesulfobacteriota</taxon>
        <taxon>Desulfovibrionia</taxon>
        <taxon>Desulfovibrionales</taxon>
        <taxon>Desulfovibrionaceae</taxon>
        <taxon>Paucidesulfovibrio</taxon>
    </lineage>
</organism>
<dbReference type="GO" id="GO:0005524">
    <property type="term" value="F:ATP binding"/>
    <property type="evidence" value="ECO:0007669"/>
    <property type="project" value="UniProtKB-UniRule"/>
</dbReference>
<accession>A0A1T4WUQ2</accession>
<dbReference type="NCBIfam" id="TIGR00211">
    <property type="entry name" value="glyS"/>
    <property type="match status" value="1"/>
</dbReference>
<feature type="domain" description="DALR anticodon binding" evidence="11">
    <location>
        <begin position="589"/>
        <end position="685"/>
    </location>
</feature>
<evidence type="ECO:0000259" key="11">
    <source>
        <dbReference type="Pfam" id="PF05746"/>
    </source>
</evidence>
<dbReference type="GO" id="GO:0006420">
    <property type="term" value="P:arginyl-tRNA aminoacylation"/>
    <property type="evidence" value="ECO:0007669"/>
    <property type="project" value="InterPro"/>
</dbReference>
<dbReference type="Pfam" id="PF05746">
    <property type="entry name" value="DALR_1"/>
    <property type="match status" value="1"/>
</dbReference>
<dbReference type="Proteomes" id="UP000190027">
    <property type="component" value="Unassembled WGS sequence"/>
</dbReference>
<dbReference type="PANTHER" id="PTHR30075">
    <property type="entry name" value="GLYCYL-TRNA SYNTHETASE"/>
    <property type="match status" value="1"/>
</dbReference>
<keyword evidence="8 10" id="KW-0030">Aminoacyl-tRNA synthetase</keyword>
<dbReference type="EC" id="6.1.1.14" evidence="10"/>
<reference evidence="12 13" key="1">
    <citation type="submission" date="2017-02" db="EMBL/GenBank/DDBJ databases">
        <authorList>
            <person name="Peterson S.W."/>
        </authorList>
    </citation>
    <scope>NUCLEOTIDE SEQUENCE [LARGE SCALE GENOMIC DNA]</scope>
    <source>
        <strain evidence="12 13">DSM 16080</strain>
    </source>
</reference>
<evidence type="ECO:0000256" key="8">
    <source>
        <dbReference type="ARBA" id="ARBA00023146"/>
    </source>
</evidence>
<evidence type="ECO:0000256" key="4">
    <source>
        <dbReference type="ARBA" id="ARBA00022598"/>
    </source>
</evidence>
<dbReference type="InterPro" id="IPR015944">
    <property type="entry name" value="Gly-tRNA-synth_bsu"/>
</dbReference>
<dbReference type="OrthoDB" id="9775440at2"/>
<sequence length="701" mass="77676">MAEFVFEIGTEEMPARFVPKLAEQLRESLSVLLEQAMVDHRDVRTYATPRRIVALIADMADQQRTQEEEVTGPPSAIAYKDGELTKAGSGFAKTQGVRPEDLYTVQTAKGEYLAARKTLGGGKTVDVLPGICIECIKKMSFPKKMHWGDYDFTFGRPIRWLLALLDENVVPFQVNTLESGRQTFGHRVMGAGPFEVARAGDYARIAQEECRVMLDPEERVRVIRERGDALAKEKGGEIVWDEGLLREVANLVEIPVPVLGDIDPLYLELPAEVLLTSMQSHQKSFGVRGADGRLLPHFLTTLNLEPSDTSLVKKGWERVLKARLEDARFFWEADIKTDLGVWLDKLEHVVFLGPLGSMGDKSRRLERLCGKLAERLGETKGIAPGELAAYARAGRLAKSDLVSEMVNEFDSLQGVMGGIYAHRAGEGDVVADAIREQYRPAGPDSPVPTSLSGAILSMADKADTLAGCFGLGKIPTGANDPYALRRCALGIARIIMEHGLNLNLRNLLSAAFEGYSDVKWKIAPDQALDRLMDFFGQRLRALFSGRGISVLVAEAALGAGFDDIRTLQLRMEALEAFSKDDDFEQSVLTFKRAANIIRKQGAEADQELTGHFRSDLLVEEPEKALAERLEQSESRFETLWKDDDFAGLLGSLRDLRPDVDAFFDGVMVMCEDVELRQNRLNTLKSLVDRLGRLADFSALQV</sequence>
<comment type="catalytic activity">
    <reaction evidence="9 10">
        <text>tRNA(Gly) + glycine + ATP = glycyl-tRNA(Gly) + AMP + diphosphate</text>
        <dbReference type="Rhea" id="RHEA:16013"/>
        <dbReference type="Rhea" id="RHEA-COMP:9664"/>
        <dbReference type="Rhea" id="RHEA-COMP:9683"/>
        <dbReference type="ChEBI" id="CHEBI:30616"/>
        <dbReference type="ChEBI" id="CHEBI:33019"/>
        <dbReference type="ChEBI" id="CHEBI:57305"/>
        <dbReference type="ChEBI" id="CHEBI:78442"/>
        <dbReference type="ChEBI" id="CHEBI:78522"/>
        <dbReference type="ChEBI" id="CHEBI:456215"/>
        <dbReference type="EC" id="6.1.1.14"/>
    </reaction>
</comment>
<dbReference type="PRINTS" id="PR01045">
    <property type="entry name" value="TRNASYNTHGB"/>
</dbReference>
<evidence type="ECO:0000256" key="6">
    <source>
        <dbReference type="ARBA" id="ARBA00022840"/>
    </source>
</evidence>
<keyword evidence="7 10" id="KW-0648">Protein biosynthesis</keyword>
<comment type="subunit">
    <text evidence="10">Tetramer of two alpha and two beta subunits.</text>
</comment>
<evidence type="ECO:0000256" key="7">
    <source>
        <dbReference type="ARBA" id="ARBA00022917"/>
    </source>
</evidence>
<keyword evidence="4 10" id="KW-0436">Ligase</keyword>
<evidence type="ECO:0000256" key="3">
    <source>
        <dbReference type="ARBA" id="ARBA00022490"/>
    </source>
</evidence>